<keyword evidence="1 3" id="KW-0238">DNA-binding</keyword>
<organism evidence="6 7">
    <name type="scientific">Pseudorhodobacter antarcticus</name>
    <dbReference type="NCBI Taxonomy" id="1077947"/>
    <lineage>
        <taxon>Bacteria</taxon>
        <taxon>Pseudomonadati</taxon>
        <taxon>Pseudomonadota</taxon>
        <taxon>Alphaproteobacteria</taxon>
        <taxon>Rhodobacterales</taxon>
        <taxon>Paracoccaceae</taxon>
        <taxon>Pseudorhodobacter</taxon>
    </lineage>
</organism>
<evidence type="ECO:0000313" key="6">
    <source>
        <dbReference type="EMBL" id="SEN49431.1"/>
    </source>
</evidence>
<accession>A0A1H8GZ70</accession>
<evidence type="ECO:0000256" key="3">
    <source>
        <dbReference type="PROSITE-ProRule" id="PRU01091"/>
    </source>
</evidence>
<dbReference type="PANTHER" id="PTHR48111">
    <property type="entry name" value="REGULATOR OF RPOS"/>
    <property type="match status" value="1"/>
</dbReference>
<proteinExistence type="predicted"/>
<dbReference type="GO" id="GO:0032993">
    <property type="term" value="C:protein-DNA complex"/>
    <property type="evidence" value="ECO:0007669"/>
    <property type="project" value="TreeGrafter"/>
</dbReference>
<feature type="domain" description="OmpR/PhoB-type" evidence="5">
    <location>
        <begin position="157"/>
        <end position="253"/>
    </location>
</feature>
<dbReference type="InterPro" id="IPR036388">
    <property type="entry name" value="WH-like_DNA-bd_sf"/>
</dbReference>
<evidence type="ECO:0000313" key="7">
    <source>
        <dbReference type="Proteomes" id="UP000183002"/>
    </source>
</evidence>
<dbReference type="InterPro" id="IPR011006">
    <property type="entry name" value="CheY-like_superfamily"/>
</dbReference>
<evidence type="ECO:0000256" key="2">
    <source>
        <dbReference type="PROSITE-ProRule" id="PRU00169"/>
    </source>
</evidence>
<dbReference type="Pfam" id="PF00072">
    <property type="entry name" value="Response_reg"/>
    <property type="match status" value="1"/>
</dbReference>
<name>A0A1H8GZ70_9RHOB</name>
<dbReference type="CDD" id="cd00383">
    <property type="entry name" value="trans_reg_C"/>
    <property type="match status" value="1"/>
</dbReference>
<dbReference type="SUPFAM" id="SSF52172">
    <property type="entry name" value="CheY-like"/>
    <property type="match status" value="1"/>
</dbReference>
<reference evidence="6 7" key="1">
    <citation type="submission" date="2016-10" db="EMBL/GenBank/DDBJ databases">
        <authorList>
            <person name="de Groot N.N."/>
        </authorList>
    </citation>
    <scope>NUCLEOTIDE SEQUENCE [LARGE SCALE GENOMIC DNA]</scope>
    <source>
        <strain evidence="6 7">CGMCC 1.10836</strain>
    </source>
</reference>
<feature type="domain" description="Response regulatory" evidence="4">
    <location>
        <begin position="35"/>
        <end position="149"/>
    </location>
</feature>
<dbReference type="Gene3D" id="6.10.250.690">
    <property type="match status" value="1"/>
</dbReference>
<dbReference type="STRING" id="1077947.SAMN05216227_101566"/>
<dbReference type="InterPro" id="IPR039420">
    <property type="entry name" value="WalR-like"/>
</dbReference>
<gene>
    <name evidence="6" type="ORF">SAMN05216227_101566</name>
</gene>
<keyword evidence="7" id="KW-1185">Reference proteome</keyword>
<feature type="DNA-binding region" description="OmpR/PhoB-type" evidence="3">
    <location>
        <begin position="157"/>
        <end position="253"/>
    </location>
</feature>
<dbReference type="GO" id="GO:0000156">
    <property type="term" value="F:phosphorelay response regulator activity"/>
    <property type="evidence" value="ECO:0007669"/>
    <property type="project" value="TreeGrafter"/>
</dbReference>
<dbReference type="Proteomes" id="UP000183002">
    <property type="component" value="Unassembled WGS sequence"/>
</dbReference>
<keyword evidence="2" id="KW-0597">Phosphoprotein</keyword>
<dbReference type="InterPro" id="IPR001867">
    <property type="entry name" value="OmpR/PhoB-type_DNA-bd"/>
</dbReference>
<dbReference type="PROSITE" id="PS50110">
    <property type="entry name" value="RESPONSE_REGULATORY"/>
    <property type="match status" value="1"/>
</dbReference>
<dbReference type="EMBL" id="FOCO01000015">
    <property type="protein sequence ID" value="SEN49431.1"/>
    <property type="molecule type" value="Genomic_DNA"/>
</dbReference>
<dbReference type="GO" id="GO:0005829">
    <property type="term" value="C:cytosol"/>
    <property type="evidence" value="ECO:0007669"/>
    <property type="project" value="TreeGrafter"/>
</dbReference>
<dbReference type="SMART" id="SM00862">
    <property type="entry name" value="Trans_reg_C"/>
    <property type="match status" value="1"/>
</dbReference>
<dbReference type="AlphaFoldDB" id="A0A1H8GZ70"/>
<protein>
    <submittedName>
        <fullName evidence="6">Two component transcriptional regulator, winged helix family</fullName>
    </submittedName>
</protein>
<dbReference type="InterPro" id="IPR001789">
    <property type="entry name" value="Sig_transdc_resp-reg_receiver"/>
</dbReference>
<dbReference type="PROSITE" id="PS51755">
    <property type="entry name" value="OMPR_PHOB"/>
    <property type="match status" value="1"/>
</dbReference>
<sequence length="254" mass="27999">MLGGCDVIAPLASATIPVKADMNLSRRRVGEVSLRFLLVEDSAELARPVRDLLALDGHGVDWAATLSEAQDCLNAARYDLILLDIMLPDGDGRQFLQAQRRLGHDTPVIVMTARAAVSDRVDVLDSGADDYITKPFDFAELEARVRAVLRRRGGAAQTVRRYGDLLFNPLTATVTIDSDVRDLRNRELRLFEILLGAPGQIFSKDQLCDRLFSYAETVSDNAIEVYVGRLRKKLVGSLARIETVRGLGYRLTGG</sequence>
<dbReference type="Gene3D" id="1.10.10.10">
    <property type="entry name" value="Winged helix-like DNA-binding domain superfamily/Winged helix DNA-binding domain"/>
    <property type="match status" value="1"/>
</dbReference>
<dbReference type="GO" id="GO:0000976">
    <property type="term" value="F:transcription cis-regulatory region binding"/>
    <property type="evidence" value="ECO:0007669"/>
    <property type="project" value="TreeGrafter"/>
</dbReference>
<dbReference type="PANTHER" id="PTHR48111:SF36">
    <property type="entry name" value="TRANSCRIPTIONAL REGULATORY PROTEIN CUTR"/>
    <property type="match status" value="1"/>
</dbReference>
<feature type="modified residue" description="4-aspartylphosphate" evidence="2">
    <location>
        <position position="84"/>
    </location>
</feature>
<dbReference type="Pfam" id="PF00486">
    <property type="entry name" value="Trans_reg_C"/>
    <property type="match status" value="1"/>
</dbReference>
<evidence type="ECO:0000259" key="4">
    <source>
        <dbReference type="PROSITE" id="PS50110"/>
    </source>
</evidence>
<dbReference type="SMART" id="SM00448">
    <property type="entry name" value="REC"/>
    <property type="match status" value="1"/>
</dbReference>
<evidence type="ECO:0000259" key="5">
    <source>
        <dbReference type="PROSITE" id="PS51755"/>
    </source>
</evidence>
<dbReference type="GO" id="GO:0006355">
    <property type="term" value="P:regulation of DNA-templated transcription"/>
    <property type="evidence" value="ECO:0007669"/>
    <property type="project" value="InterPro"/>
</dbReference>
<evidence type="ECO:0000256" key="1">
    <source>
        <dbReference type="ARBA" id="ARBA00023125"/>
    </source>
</evidence>
<dbReference type="Gene3D" id="3.40.50.2300">
    <property type="match status" value="1"/>
</dbReference>